<dbReference type="PANTHER" id="PTHR43394:SF1">
    <property type="entry name" value="ATP-BINDING CASSETTE SUB-FAMILY B MEMBER 10, MITOCHONDRIAL"/>
    <property type="match status" value="1"/>
</dbReference>
<dbReference type="AlphaFoldDB" id="A0A7X5LN45"/>
<protein>
    <submittedName>
        <fullName evidence="10">ATP-binding cassette domain-containing protein</fullName>
    </submittedName>
</protein>
<dbReference type="Gene3D" id="1.20.1560.10">
    <property type="entry name" value="ABC transporter type 1, transmembrane domain"/>
    <property type="match status" value="1"/>
</dbReference>
<evidence type="ECO:0000313" key="11">
    <source>
        <dbReference type="Proteomes" id="UP000470213"/>
    </source>
</evidence>
<keyword evidence="6 7" id="KW-0472">Membrane</keyword>
<keyword evidence="5 7" id="KW-1133">Transmembrane helix</keyword>
<dbReference type="Pfam" id="PF00664">
    <property type="entry name" value="ABC_membrane"/>
    <property type="match status" value="1"/>
</dbReference>
<feature type="transmembrane region" description="Helical" evidence="7">
    <location>
        <begin position="81"/>
        <end position="100"/>
    </location>
</feature>
<dbReference type="PROSITE" id="PS50893">
    <property type="entry name" value="ABC_TRANSPORTER_2"/>
    <property type="match status" value="1"/>
</dbReference>
<dbReference type="SMART" id="SM00382">
    <property type="entry name" value="AAA"/>
    <property type="match status" value="1"/>
</dbReference>
<dbReference type="RefSeq" id="WP_163087154.1">
    <property type="nucleotide sequence ID" value="NZ_JAAAWN010000022.1"/>
</dbReference>
<evidence type="ECO:0000259" key="9">
    <source>
        <dbReference type="PROSITE" id="PS50929"/>
    </source>
</evidence>
<evidence type="ECO:0000256" key="7">
    <source>
        <dbReference type="SAM" id="Phobius"/>
    </source>
</evidence>
<dbReference type="Pfam" id="PF00005">
    <property type="entry name" value="ABC_tran"/>
    <property type="match status" value="1"/>
</dbReference>
<dbReference type="PANTHER" id="PTHR43394">
    <property type="entry name" value="ATP-DEPENDENT PERMEASE MDL1, MITOCHONDRIAL"/>
    <property type="match status" value="1"/>
</dbReference>
<organism evidence="10 11">
    <name type="scientific">Alteromonas profundi</name>
    <dbReference type="NCBI Taxonomy" id="2696062"/>
    <lineage>
        <taxon>Bacteria</taxon>
        <taxon>Pseudomonadati</taxon>
        <taxon>Pseudomonadota</taxon>
        <taxon>Gammaproteobacteria</taxon>
        <taxon>Alteromonadales</taxon>
        <taxon>Alteromonadaceae</taxon>
        <taxon>Alteromonas/Salinimonas group</taxon>
        <taxon>Alteromonas</taxon>
    </lineage>
</organism>
<keyword evidence="2 7" id="KW-0812">Transmembrane</keyword>
<proteinExistence type="predicted"/>
<evidence type="ECO:0000313" key="10">
    <source>
        <dbReference type="EMBL" id="NDV92438.1"/>
    </source>
</evidence>
<dbReference type="Gene3D" id="3.40.50.300">
    <property type="entry name" value="P-loop containing nucleotide triphosphate hydrolases"/>
    <property type="match status" value="1"/>
</dbReference>
<comment type="subcellular location">
    <subcellularLocation>
        <location evidence="1">Cell membrane</location>
        <topology evidence="1">Multi-pass membrane protein</topology>
    </subcellularLocation>
</comment>
<dbReference type="GO" id="GO:0015421">
    <property type="term" value="F:ABC-type oligopeptide transporter activity"/>
    <property type="evidence" value="ECO:0007669"/>
    <property type="project" value="TreeGrafter"/>
</dbReference>
<keyword evidence="3" id="KW-0547">Nucleotide-binding</keyword>
<evidence type="ECO:0000256" key="6">
    <source>
        <dbReference type="ARBA" id="ARBA00023136"/>
    </source>
</evidence>
<comment type="caution">
    <text evidence="10">The sequence shown here is derived from an EMBL/GenBank/DDBJ whole genome shotgun (WGS) entry which is preliminary data.</text>
</comment>
<dbReference type="InterPro" id="IPR003593">
    <property type="entry name" value="AAA+_ATPase"/>
</dbReference>
<dbReference type="PROSITE" id="PS00211">
    <property type="entry name" value="ABC_TRANSPORTER_1"/>
    <property type="match status" value="1"/>
</dbReference>
<dbReference type="InterPro" id="IPR011527">
    <property type="entry name" value="ABC1_TM_dom"/>
</dbReference>
<feature type="domain" description="ABC transporter" evidence="8">
    <location>
        <begin position="361"/>
        <end position="604"/>
    </location>
</feature>
<sequence>MFSFFERLTKPFPDTLPSQPPKGMVAFCKYYTQGMWGVIATVSLLSAIVAMLEVTLFGFLGQLVDWFSEQNRDTFLAEQKWTLVTMGLTVLVLIPGFILLRSLFSRQSLMGNYPMRIRWQAHRYLLSQSLTFFHNEFAGRVATKVMQTALSVRETVTKILDLMVYISVYFISMVVLIFSTDWRLAVPLIIWFFVYVAILRVLVPKLKDVSQKQADARSLMTGRIVDSYTNITTVKLFSHSRREADYARESMDGFLHTVYPQMRLVTVLEFCVEMANAILIFSIGALSVYLWLENIASAGDIAIAISLCLRLNGMSHWVMWEVSGLFENLGTVQDGMNTLAQPVSVKDKPNADALSVAGGSIRFDKVNFSYQGADNQPINVFSQLNLTIKPGEKVGLVGRSGAGKSTLVNLLMRFYDTQSGRIIIDGQDITEVGQETLRAKISMVTQDTSLMHRSVRDNILYGRTDATEEEMIRAAKQAEAHDFILTLTDSQGRTGYDAHVGERGVKLSGGQRQRVAIARVLLKDAPVLILDEATSALDSEVEAAIQACLDKVMEGKTVLAIAHRLSTIAQMDRLLVLDKGQIVEQGSHSELLAHNGIYAKLWAHQTGGFIGVE</sequence>
<keyword evidence="4 10" id="KW-0067">ATP-binding</keyword>
<evidence type="ECO:0000256" key="5">
    <source>
        <dbReference type="ARBA" id="ARBA00022989"/>
    </source>
</evidence>
<dbReference type="GO" id="GO:0016887">
    <property type="term" value="F:ATP hydrolysis activity"/>
    <property type="evidence" value="ECO:0007669"/>
    <property type="project" value="InterPro"/>
</dbReference>
<dbReference type="SUPFAM" id="SSF52540">
    <property type="entry name" value="P-loop containing nucleoside triphosphate hydrolases"/>
    <property type="match status" value="1"/>
</dbReference>
<feature type="transmembrane region" description="Helical" evidence="7">
    <location>
        <begin position="36"/>
        <end position="61"/>
    </location>
</feature>
<dbReference type="InterPro" id="IPR003439">
    <property type="entry name" value="ABC_transporter-like_ATP-bd"/>
</dbReference>
<dbReference type="PROSITE" id="PS50929">
    <property type="entry name" value="ABC_TM1F"/>
    <property type="match status" value="1"/>
</dbReference>
<dbReference type="InterPro" id="IPR027417">
    <property type="entry name" value="P-loop_NTPase"/>
</dbReference>
<dbReference type="GO" id="GO:0005886">
    <property type="term" value="C:plasma membrane"/>
    <property type="evidence" value="ECO:0007669"/>
    <property type="project" value="UniProtKB-SubCell"/>
</dbReference>
<dbReference type="EMBL" id="JAAAWN010000022">
    <property type="protein sequence ID" value="NDV92438.1"/>
    <property type="molecule type" value="Genomic_DNA"/>
</dbReference>
<dbReference type="GO" id="GO:0005524">
    <property type="term" value="F:ATP binding"/>
    <property type="evidence" value="ECO:0007669"/>
    <property type="project" value="UniProtKB-KW"/>
</dbReference>
<feature type="domain" description="ABC transmembrane type-1" evidence="9">
    <location>
        <begin position="40"/>
        <end position="320"/>
    </location>
</feature>
<evidence type="ECO:0000256" key="4">
    <source>
        <dbReference type="ARBA" id="ARBA00022840"/>
    </source>
</evidence>
<evidence type="ECO:0000256" key="3">
    <source>
        <dbReference type="ARBA" id="ARBA00022741"/>
    </source>
</evidence>
<evidence type="ECO:0000259" key="8">
    <source>
        <dbReference type="PROSITE" id="PS50893"/>
    </source>
</evidence>
<dbReference type="InterPro" id="IPR039421">
    <property type="entry name" value="Type_1_exporter"/>
</dbReference>
<dbReference type="FunFam" id="3.40.50.300:FF:000218">
    <property type="entry name" value="Multidrug ABC transporter ATP-binding protein"/>
    <property type="match status" value="1"/>
</dbReference>
<feature type="transmembrane region" description="Helical" evidence="7">
    <location>
        <begin position="184"/>
        <end position="203"/>
    </location>
</feature>
<dbReference type="SUPFAM" id="SSF90123">
    <property type="entry name" value="ABC transporter transmembrane region"/>
    <property type="match status" value="1"/>
</dbReference>
<feature type="transmembrane region" description="Helical" evidence="7">
    <location>
        <begin position="159"/>
        <end position="178"/>
    </location>
</feature>
<dbReference type="InterPro" id="IPR017871">
    <property type="entry name" value="ABC_transporter-like_CS"/>
</dbReference>
<evidence type="ECO:0000256" key="1">
    <source>
        <dbReference type="ARBA" id="ARBA00004651"/>
    </source>
</evidence>
<dbReference type="InterPro" id="IPR036640">
    <property type="entry name" value="ABC1_TM_sf"/>
</dbReference>
<feature type="transmembrane region" description="Helical" evidence="7">
    <location>
        <begin position="270"/>
        <end position="292"/>
    </location>
</feature>
<reference evidence="10 11" key="1">
    <citation type="submission" date="2020-01" db="EMBL/GenBank/DDBJ databases">
        <authorList>
            <person name="Chen J."/>
            <person name="Zhu S."/>
            <person name="Yang J."/>
        </authorList>
    </citation>
    <scope>NUCLEOTIDE SEQUENCE [LARGE SCALE GENOMIC DNA]</scope>
    <source>
        <strain evidence="10 11">345S023</strain>
    </source>
</reference>
<gene>
    <name evidence="10" type="ORF">GTH32_14765</name>
</gene>
<dbReference type="FunFam" id="1.20.1560.10:FF:000070">
    <property type="entry name" value="Multidrug ABC transporter ATP-binding protein"/>
    <property type="match status" value="1"/>
</dbReference>
<accession>A0A7X5LN45</accession>
<name>A0A7X5LN45_9ALTE</name>
<evidence type="ECO:0000256" key="2">
    <source>
        <dbReference type="ARBA" id="ARBA00022692"/>
    </source>
</evidence>
<keyword evidence="11" id="KW-1185">Reference proteome</keyword>
<dbReference type="Proteomes" id="UP000470213">
    <property type="component" value="Unassembled WGS sequence"/>
</dbReference>